<dbReference type="InterPro" id="IPR014284">
    <property type="entry name" value="RNA_pol_sigma-70_dom"/>
</dbReference>
<dbReference type="Pfam" id="PF20239">
    <property type="entry name" value="DUF6596"/>
    <property type="match status" value="1"/>
</dbReference>
<protein>
    <submittedName>
        <fullName evidence="8">RNA polymerase sigma-70 factor (ECF subfamily)</fullName>
    </submittedName>
</protein>
<dbReference type="InterPro" id="IPR013324">
    <property type="entry name" value="RNA_pol_sigma_r3/r4-like"/>
</dbReference>
<dbReference type="Pfam" id="PF08281">
    <property type="entry name" value="Sigma70_r4_2"/>
    <property type="match status" value="1"/>
</dbReference>
<evidence type="ECO:0000256" key="1">
    <source>
        <dbReference type="ARBA" id="ARBA00010641"/>
    </source>
</evidence>
<dbReference type="GO" id="GO:0006352">
    <property type="term" value="P:DNA-templated transcription initiation"/>
    <property type="evidence" value="ECO:0007669"/>
    <property type="project" value="InterPro"/>
</dbReference>
<organism evidence="8 9">
    <name type="scientific">Streptomyces puniciscabiei</name>
    <dbReference type="NCBI Taxonomy" id="164348"/>
    <lineage>
        <taxon>Bacteria</taxon>
        <taxon>Bacillati</taxon>
        <taxon>Actinomycetota</taxon>
        <taxon>Actinomycetes</taxon>
        <taxon>Kitasatosporales</taxon>
        <taxon>Streptomycetaceae</taxon>
        <taxon>Streptomyces</taxon>
    </lineage>
</organism>
<evidence type="ECO:0000259" key="5">
    <source>
        <dbReference type="Pfam" id="PF04542"/>
    </source>
</evidence>
<feature type="domain" description="RNA polymerase sigma factor 70 region 4 type 2" evidence="6">
    <location>
        <begin position="116"/>
        <end position="167"/>
    </location>
</feature>
<evidence type="ECO:0000256" key="3">
    <source>
        <dbReference type="ARBA" id="ARBA00023082"/>
    </source>
</evidence>
<dbReference type="Gene3D" id="1.10.10.10">
    <property type="entry name" value="Winged helix-like DNA-binding domain superfamily/Winged helix DNA-binding domain"/>
    <property type="match status" value="1"/>
</dbReference>
<dbReference type="InterPro" id="IPR036388">
    <property type="entry name" value="WH-like_DNA-bd_sf"/>
</dbReference>
<evidence type="ECO:0000259" key="6">
    <source>
        <dbReference type="Pfam" id="PF08281"/>
    </source>
</evidence>
<comment type="caution">
    <text evidence="8">The sequence shown here is derived from an EMBL/GenBank/DDBJ whole genome shotgun (WGS) entry which is preliminary data.</text>
</comment>
<dbReference type="Proteomes" id="UP000318103">
    <property type="component" value="Unassembled WGS sequence"/>
</dbReference>
<gene>
    <name evidence="8" type="ORF">FB563_7794</name>
</gene>
<keyword evidence="3" id="KW-0731">Sigma factor</keyword>
<sequence>MSSADPAGARDTRSLIERVFREEAGRLTASLVRLLGDFDLAEEMVGEAVVEALRRWPDTGPPRRPGAWLLTCARNKGLDRIRREARFRDRLPQLAARIEALPETAEREPDDRLRLIFTCCHPALDPDAQVALTLRAVVGLTTAEIARAFMVPEATLAKRVTRAKQKIAAVGIPYRAPEPEERAARLPQVMRVVYLVFNEGCFTTGGDLGVRRELVDDAEWLAALLAGALPQEPEPLALLALIRLHAARWPTRLDAEGRLIPLAEQDRTRWDTRRIRSATALIERAARFGRPGPYQIEAAITAVHCESPGWKETDWPQLLRLYDMLLAVDPSPVVRLNRAVVLSHTAGPATALAEVEALAGQLGCYHLFHATRAALLRELGRDAEATEADRRALRLTANPAERSLLTTRLSP</sequence>
<evidence type="ECO:0000259" key="7">
    <source>
        <dbReference type="Pfam" id="PF20239"/>
    </source>
</evidence>
<reference evidence="8 9" key="1">
    <citation type="submission" date="2019-06" db="EMBL/GenBank/DDBJ databases">
        <title>Sequencing the genomes of 1000 actinobacteria strains.</title>
        <authorList>
            <person name="Klenk H.-P."/>
        </authorList>
    </citation>
    <scope>NUCLEOTIDE SEQUENCE [LARGE SCALE GENOMIC DNA]</scope>
    <source>
        <strain evidence="8 9">DSM 41929</strain>
    </source>
</reference>
<evidence type="ECO:0000256" key="4">
    <source>
        <dbReference type="ARBA" id="ARBA00023163"/>
    </source>
</evidence>
<dbReference type="GO" id="GO:0003677">
    <property type="term" value="F:DNA binding"/>
    <property type="evidence" value="ECO:0007669"/>
    <property type="project" value="InterPro"/>
</dbReference>
<dbReference type="SUPFAM" id="SSF88946">
    <property type="entry name" value="Sigma2 domain of RNA polymerase sigma factors"/>
    <property type="match status" value="1"/>
</dbReference>
<dbReference type="STRING" id="164348.BFF78_40885"/>
<feature type="domain" description="DUF6596" evidence="7">
    <location>
        <begin position="185"/>
        <end position="286"/>
    </location>
</feature>
<evidence type="ECO:0000256" key="2">
    <source>
        <dbReference type="ARBA" id="ARBA00023015"/>
    </source>
</evidence>
<dbReference type="OrthoDB" id="9780299at2"/>
<keyword evidence="2" id="KW-0805">Transcription regulation</keyword>
<dbReference type="EMBL" id="VFNX01000004">
    <property type="protein sequence ID" value="TQK79934.1"/>
    <property type="molecule type" value="Genomic_DNA"/>
</dbReference>
<dbReference type="InterPro" id="IPR013249">
    <property type="entry name" value="RNA_pol_sigma70_r4_t2"/>
</dbReference>
<dbReference type="RefSeq" id="WP_055709640.1">
    <property type="nucleotide sequence ID" value="NZ_JBPJFI010000002.1"/>
</dbReference>
<comment type="similarity">
    <text evidence="1">Belongs to the sigma-70 factor family. ECF subfamily.</text>
</comment>
<dbReference type="Gene3D" id="1.10.1740.10">
    <property type="match status" value="1"/>
</dbReference>
<feature type="domain" description="RNA polymerase sigma-70 region 2" evidence="5">
    <location>
        <begin position="20"/>
        <end position="86"/>
    </location>
</feature>
<accession>A0A542SZ92</accession>
<evidence type="ECO:0000313" key="8">
    <source>
        <dbReference type="EMBL" id="TQK79934.1"/>
    </source>
</evidence>
<dbReference type="GO" id="GO:0016987">
    <property type="term" value="F:sigma factor activity"/>
    <property type="evidence" value="ECO:0007669"/>
    <property type="project" value="UniProtKB-KW"/>
</dbReference>
<dbReference type="InterPro" id="IPR013325">
    <property type="entry name" value="RNA_pol_sigma_r2"/>
</dbReference>
<keyword evidence="9" id="KW-1185">Reference proteome</keyword>
<dbReference type="PANTHER" id="PTHR47756">
    <property type="entry name" value="BLL6612 PROTEIN-RELATED"/>
    <property type="match status" value="1"/>
</dbReference>
<proteinExistence type="inferred from homology"/>
<name>A0A542SZ92_9ACTN</name>
<dbReference type="PANTHER" id="PTHR47756:SF2">
    <property type="entry name" value="BLL6612 PROTEIN"/>
    <property type="match status" value="1"/>
</dbReference>
<keyword evidence="4" id="KW-0804">Transcription</keyword>
<dbReference type="InterPro" id="IPR046531">
    <property type="entry name" value="DUF6596"/>
</dbReference>
<dbReference type="Pfam" id="PF04542">
    <property type="entry name" value="Sigma70_r2"/>
    <property type="match status" value="1"/>
</dbReference>
<dbReference type="InterPro" id="IPR007627">
    <property type="entry name" value="RNA_pol_sigma70_r2"/>
</dbReference>
<dbReference type="NCBIfam" id="TIGR02937">
    <property type="entry name" value="sigma70-ECF"/>
    <property type="match status" value="1"/>
</dbReference>
<dbReference type="AlphaFoldDB" id="A0A542SZ92"/>
<evidence type="ECO:0000313" key="9">
    <source>
        <dbReference type="Proteomes" id="UP000318103"/>
    </source>
</evidence>
<dbReference type="SUPFAM" id="SSF88659">
    <property type="entry name" value="Sigma3 and sigma4 domains of RNA polymerase sigma factors"/>
    <property type="match status" value="1"/>
</dbReference>